<organism evidence="1 2">
    <name type="scientific">Candidatus Doudnabacteria bacterium RIFCSPLOWO2_01_FULL_44_21</name>
    <dbReference type="NCBI Taxonomy" id="1817841"/>
    <lineage>
        <taxon>Bacteria</taxon>
        <taxon>Candidatus Doudnaibacteriota</taxon>
    </lineage>
</organism>
<protein>
    <submittedName>
        <fullName evidence="1">Uncharacterized protein</fullName>
    </submittedName>
</protein>
<comment type="caution">
    <text evidence="1">The sequence shown here is derived from an EMBL/GenBank/DDBJ whole genome shotgun (WGS) entry which is preliminary data.</text>
</comment>
<sequence>MFAGITVVVLVLVVNGTFAGGDVKLRATGAVEVRLLQYSAGLQRYEVANNQAGETKGLVCAWLKEGPWRTYAVDPKDSVETIADFLVDLDGNRVGVIEKEK</sequence>
<name>A0A1F5Q3L8_9BACT</name>
<evidence type="ECO:0000313" key="2">
    <source>
        <dbReference type="Proteomes" id="UP000177281"/>
    </source>
</evidence>
<accession>A0A1F5Q3L8</accession>
<reference evidence="1 2" key="1">
    <citation type="journal article" date="2016" name="Nat. Commun.">
        <title>Thousands of microbial genomes shed light on interconnected biogeochemical processes in an aquifer system.</title>
        <authorList>
            <person name="Anantharaman K."/>
            <person name="Brown C.T."/>
            <person name="Hug L.A."/>
            <person name="Sharon I."/>
            <person name="Castelle C.J."/>
            <person name="Probst A.J."/>
            <person name="Thomas B.C."/>
            <person name="Singh A."/>
            <person name="Wilkins M.J."/>
            <person name="Karaoz U."/>
            <person name="Brodie E.L."/>
            <person name="Williams K.H."/>
            <person name="Hubbard S.S."/>
            <person name="Banfield J.F."/>
        </authorList>
    </citation>
    <scope>NUCLEOTIDE SEQUENCE [LARGE SCALE GENOMIC DNA]</scope>
</reference>
<evidence type="ECO:0000313" key="1">
    <source>
        <dbReference type="EMBL" id="OGE96430.1"/>
    </source>
</evidence>
<gene>
    <name evidence="1" type="ORF">A3B10_01965</name>
</gene>
<proteinExistence type="predicted"/>
<dbReference type="Proteomes" id="UP000177281">
    <property type="component" value="Unassembled WGS sequence"/>
</dbReference>
<dbReference type="EMBL" id="MFFB01000005">
    <property type="protein sequence ID" value="OGE96430.1"/>
    <property type="molecule type" value="Genomic_DNA"/>
</dbReference>
<dbReference type="STRING" id="1817841.A3B10_01965"/>
<dbReference type="AlphaFoldDB" id="A0A1F5Q3L8"/>